<dbReference type="InterPro" id="IPR012944">
    <property type="entry name" value="SusD_RagB_dom"/>
</dbReference>
<evidence type="ECO:0000259" key="7">
    <source>
        <dbReference type="Pfam" id="PF14322"/>
    </source>
</evidence>
<accession>A0A9E2SF79</accession>
<dbReference type="InterPro" id="IPR033985">
    <property type="entry name" value="SusD-like_N"/>
</dbReference>
<protein>
    <submittedName>
        <fullName evidence="8">RagB/SusD family nutrient uptake outer membrane protein</fullName>
    </submittedName>
</protein>
<comment type="subcellular location">
    <subcellularLocation>
        <location evidence="1">Cell outer membrane</location>
    </subcellularLocation>
</comment>
<dbReference type="RefSeq" id="WP_217795087.1">
    <property type="nucleotide sequence ID" value="NZ_JAHSPG010000018.1"/>
</dbReference>
<dbReference type="Proteomes" id="UP000812270">
    <property type="component" value="Unassembled WGS sequence"/>
</dbReference>
<dbReference type="GO" id="GO:0009279">
    <property type="term" value="C:cell outer membrane"/>
    <property type="evidence" value="ECO:0007669"/>
    <property type="project" value="UniProtKB-SubCell"/>
</dbReference>
<keyword evidence="4" id="KW-0998">Cell outer membrane</keyword>
<dbReference type="Pfam" id="PF07980">
    <property type="entry name" value="SusD_RagB"/>
    <property type="match status" value="1"/>
</dbReference>
<keyword evidence="3" id="KW-0472">Membrane</keyword>
<evidence type="ECO:0000313" key="8">
    <source>
        <dbReference type="EMBL" id="MBV4360577.1"/>
    </source>
</evidence>
<dbReference type="Pfam" id="PF14322">
    <property type="entry name" value="SusD-like_3"/>
    <property type="match status" value="1"/>
</dbReference>
<organism evidence="8 9">
    <name type="scientific">Pinibacter aurantiacus</name>
    <dbReference type="NCBI Taxonomy" id="2851599"/>
    <lineage>
        <taxon>Bacteria</taxon>
        <taxon>Pseudomonadati</taxon>
        <taxon>Bacteroidota</taxon>
        <taxon>Chitinophagia</taxon>
        <taxon>Chitinophagales</taxon>
        <taxon>Chitinophagaceae</taxon>
        <taxon>Pinibacter</taxon>
    </lineage>
</organism>
<keyword evidence="2 5" id="KW-0732">Signal</keyword>
<evidence type="ECO:0000256" key="4">
    <source>
        <dbReference type="ARBA" id="ARBA00023237"/>
    </source>
</evidence>
<reference evidence="8" key="1">
    <citation type="submission" date="2021-06" db="EMBL/GenBank/DDBJ databases">
        <authorList>
            <person name="Huq M.A."/>
        </authorList>
    </citation>
    <scope>NUCLEOTIDE SEQUENCE</scope>
    <source>
        <strain evidence="8">MAH-26</strain>
    </source>
</reference>
<dbReference type="PROSITE" id="PS51257">
    <property type="entry name" value="PROKAR_LIPOPROTEIN"/>
    <property type="match status" value="1"/>
</dbReference>
<evidence type="ECO:0000256" key="2">
    <source>
        <dbReference type="ARBA" id="ARBA00022729"/>
    </source>
</evidence>
<evidence type="ECO:0000256" key="3">
    <source>
        <dbReference type="ARBA" id="ARBA00023136"/>
    </source>
</evidence>
<feature type="domain" description="RagB/SusD" evidence="6">
    <location>
        <begin position="342"/>
        <end position="514"/>
    </location>
</feature>
<dbReference type="AlphaFoldDB" id="A0A9E2SF79"/>
<keyword evidence="9" id="KW-1185">Reference proteome</keyword>
<proteinExistence type="predicted"/>
<dbReference type="EMBL" id="JAHSPG010000018">
    <property type="protein sequence ID" value="MBV4360577.1"/>
    <property type="molecule type" value="Genomic_DNA"/>
</dbReference>
<evidence type="ECO:0000259" key="6">
    <source>
        <dbReference type="Pfam" id="PF07980"/>
    </source>
</evidence>
<feature type="signal peptide" evidence="5">
    <location>
        <begin position="1"/>
        <end position="25"/>
    </location>
</feature>
<feature type="chain" id="PRO_5039351617" evidence="5">
    <location>
        <begin position="26"/>
        <end position="517"/>
    </location>
</feature>
<name>A0A9E2SF79_9BACT</name>
<feature type="domain" description="SusD-like N-terminal" evidence="7">
    <location>
        <begin position="71"/>
        <end position="232"/>
    </location>
</feature>
<comment type="caution">
    <text evidence="8">The sequence shown here is derived from an EMBL/GenBank/DDBJ whole genome shotgun (WGS) entry which is preliminary data.</text>
</comment>
<evidence type="ECO:0000256" key="5">
    <source>
        <dbReference type="SAM" id="SignalP"/>
    </source>
</evidence>
<evidence type="ECO:0000256" key="1">
    <source>
        <dbReference type="ARBA" id="ARBA00004442"/>
    </source>
</evidence>
<gene>
    <name evidence="8" type="ORF">KTO63_25660</name>
</gene>
<evidence type="ECO:0000313" key="9">
    <source>
        <dbReference type="Proteomes" id="UP000812270"/>
    </source>
</evidence>
<dbReference type="CDD" id="cd08977">
    <property type="entry name" value="SusD"/>
    <property type="match status" value="1"/>
</dbReference>
<sequence length="517" mass="56562">MKRISLYIKLPFAATILLMSCNKLTENPSGVIVASQFYKTSSDAVTAVTAAYNTLNSDPAGDFPMYGRQLNLLTDNNSDNQNFSPSNTNPDVRALGTATYVSANSRIQKNWQQHYYGISKANVAIDNIANIPVGQFSDTTLKPRLIREAKFIRGLLYFNLVRLFGGVPLVLHDATTTGVNDLVHASRASKDEVYAQIITDLTDATNLPATYSAANTGRATSGAAHALLAKVYVARKDWPNALKELQKVLNAGTFPGATGTYNYGLFSNYKDAFQKATKNGVEHIFSAQFATGLGAANTTQYLSSSFTSFNTGVFPIDCISDSSVVKIFEDADTRKGVSFYTTVYNSSTGANVVFNNAYTPYLNKFVDYSLTPLAPQNPSGVNFPVIRYADILLLYAEVLNEINGGPTADAYTAINLVRTRAYAGVPHDVTPGLNQSDFRDTLFLERRKEFVQEGQRWFDLVRRGVNTQTGQPYLVDALKVIAAKKAGIEAKDTLYPIPLVEIQTNPNLKQNPGWEGN</sequence>